<evidence type="ECO:0000313" key="1">
    <source>
        <dbReference type="EMBL" id="ENV18667.1"/>
    </source>
</evidence>
<comment type="caution">
    <text evidence="1">The sequence shown here is derived from an EMBL/GenBank/DDBJ whole genome shotgun (WGS) entry which is preliminary data.</text>
</comment>
<dbReference type="HOGENOM" id="CLU_2393154_0_0_6"/>
<organism evidence="1 2">
    <name type="scientific">Acinetobacter guillouiae NIPH 991</name>
    <dbReference type="NCBI Taxonomy" id="1217656"/>
    <lineage>
        <taxon>Bacteria</taxon>
        <taxon>Pseudomonadati</taxon>
        <taxon>Pseudomonadota</taxon>
        <taxon>Gammaproteobacteria</taxon>
        <taxon>Moraxellales</taxon>
        <taxon>Moraxellaceae</taxon>
        <taxon>Acinetobacter</taxon>
    </lineage>
</organism>
<keyword evidence="2" id="KW-1185">Reference proteome</keyword>
<dbReference type="EMBL" id="APPJ01000004">
    <property type="protein sequence ID" value="ENV18667.1"/>
    <property type="molecule type" value="Genomic_DNA"/>
</dbReference>
<dbReference type="InterPro" id="IPR023614">
    <property type="entry name" value="Porin_dom_sf"/>
</dbReference>
<dbReference type="Gene3D" id="2.40.160.10">
    <property type="entry name" value="Porin"/>
    <property type="match status" value="1"/>
</dbReference>
<protein>
    <recommendedName>
        <fullName evidence="3">Outer membrane porin, OprD family</fullName>
    </recommendedName>
</protein>
<evidence type="ECO:0008006" key="3">
    <source>
        <dbReference type="Google" id="ProtNLM"/>
    </source>
</evidence>
<dbReference type="AlphaFoldDB" id="N8X2S2"/>
<name>N8X2S2_ACIGI</name>
<gene>
    <name evidence="1" type="ORF">F964_00467</name>
</gene>
<evidence type="ECO:0000313" key="2">
    <source>
        <dbReference type="Proteomes" id="UP000013148"/>
    </source>
</evidence>
<reference evidence="1 2" key="1">
    <citation type="submission" date="2013-02" db="EMBL/GenBank/DDBJ databases">
        <title>The Genome Sequence of Acinetobacter guillouiae NIPH 991.</title>
        <authorList>
            <consortium name="The Broad Institute Genome Sequencing Platform"/>
            <consortium name="The Broad Institute Genome Sequencing Center for Infectious Disease"/>
            <person name="Cerqueira G."/>
            <person name="Feldgarden M."/>
            <person name="Courvalin P."/>
            <person name="Perichon B."/>
            <person name="Grillot-Courvalin C."/>
            <person name="Clermont D."/>
            <person name="Rocha E."/>
            <person name="Yoon E.-J."/>
            <person name="Nemec A."/>
            <person name="Walker B."/>
            <person name="Young S.K."/>
            <person name="Zeng Q."/>
            <person name="Gargeya S."/>
            <person name="Fitzgerald M."/>
            <person name="Haas B."/>
            <person name="Abouelleil A."/>
            <person name="Alvarado L."/>
            <person name="Arachchi H.M."/>
            <person name="Berlin A.M."/>
            <person name="Chapman S.B."/>
            <person name="Dewar J."/>
            <person name="Goldberg J."/>
            <person name="Griggs A."/>
            <person name="Gujja S."/>
            <person name="Hansen M."/>
            <person name="Howarth C."/>
            <person name="Imamovic A."/>
            <person name="Larimer J."/>
            <person name="McCowan C."/>
            <person name="Murphy C."/>
            <person name="Neiman D."/>
            <person name="Pearson M."/>
            <person name="Priest M."/>
            <person name="Roberts A."/>
            <person name="Saif S."/>
            <person name="Shea T."/>
            <person name="Sisk P."/>
            <person name="Sykes S."/>
            <person name="Wortman J."/>
            <person name="Nusbaum C."/>
            <person name="Birren B."/>
        </authorList>
    </citation>
    <scope>NUCLEOTIDE SEQUENCE [LARGE SCALE GENOMIC DNA]</scope>
    <source>
        <strain evidence="1 2">NIPH 991</strain>
    </source>
</reference>
<proteinExistence type="predicted"/>
<accession>N8X2S2</accession>
<dbReference type="Proteomes" id="UP000013148">
    <property type="component" value="Unassembled WGS sequence"/>
</dbReference>
<sequence length="93" mass="10886">MLFNTPFTKIFTTLIFINTCAFTQLTLAKDEWKLTLKNAYIDRNFDQENVKDSGSWSQGVSLFYHSQFYDAPIEILNILCKLALMVQCNMRYV</sequence>